<protein>
    <submittedName>
        <fullName evidence="1">Uncharacterized protein</fullName>
    </submittedName>
</protein>
<comment type="caution">
    <text evidence="1">The sequence shown here is derived from an EMBL/GenBank/DDBJ whole genome shotgun (WGS) entry which is preliminary data.</text>
</comment>
<accession>A0A8J3S7Q0</accession>
<evidence type="ECO:0000313" key="1">
    <source>
        <dbReference type="EMBL" id="GIH86499.1"/>
    </source>
</evidence>
<name>A0A8J3S7Q0_PLARO</name>
<keyword evidence="2" id="KW-1185">Reference proteome</keyword>
<reference evidence="1" key="1">
    <citation type="submission" date="2021-01" db="EMBL/GenBank/DDBJ databases">
        <title>Whole genome shotgun sequence of Planobispora rosea NBRC 15558.</title>
        <authorList>
            <person name="Komaki H."/>
            <person name="Tamura T."/>
        </authorList>
    </citation>
    <scope>NUCLEOTIDE SEQUENCE</scope>
    <source>
        <strain evidence="1">NBRC 15558</strain>
    </source>
</reference>
<sequence>MTLDTRYLDERLAYLGGQLRRIDQAIAALSLLAIARRVRTVRPEAVTVGLAWSKDGDCLIPDGYYTADGRRIGYSADGACLDEDLWRSDSWETRLDATLGPYCAELTEINQEVWGAVTDDTDPESGMLLDGATRLKIDEVLAGGEPVLRLTERIMIAWRRWRARTASTSESGH</sequence>
<proteinExistence type="predicted"/>
<dbReference type="Proteomes" id="UP000655044">
    <property type="component" value="Unassembled WGS sequence"/>
</dbReference>
<gene>
    <name evidence="1" type="ORF">Pro02_49070</name>
</gene>
<evidence type="ECO:0000313" key="2">
    <source>
        <dbReference type="Proteomes" id="UP000655044"/>
    </source>
</evidence>
<organism evidence="1 2">
    <name type="scientific">Planobispora rosea</name>
    <dbReference type="NCBI Taxonomy" id="35762"/>
    <lineage>
        <taxon>Bacteria</taxon>
        <taxon>Bacillati</taxon>
        <taxon>Actinomycetota</taxon>
        <taxon>Actinomycetes</taxon>
        <taxon>Streptosporangiales</taxon>
        <taxon>Streptosporangiaceae</taxon>
        <taxon>Planobispora</taxon>
    </lineage>
</organism>
<dbReference type="AlphaFoldDB" id="A0A8J3S7Q0"/>
<dbReference type="RefSeq" id="WP_189243067.1">
    <property type="nucleotide sequence ID" value="NZ_BMQP01000026.1"/>
</dbReference>
<dbReference type="EMBL" id="BOOI01000046">
    <property type="protein sequence ID" value="GIH86499.1"/>
    <property type="molecule type" value="Genomic_DNA"/>
</dbReference>